<accession>A0ABN2T8P2</accession>
<comment type="caution">
    <text evidence="2">The sequence shown here is derived from an EMBL/GenBank/DDBJ whole genome shotgun (WGS) entry which is preliminary data.</text>
</comment>
<feature type="region of interest" description="Disordered" evidence="1">
    <location>
        <begin position="118"/>
        <end position="143"/>
    </location>
</feature>
<feature type="region of interest" description="Disordered" evidence="1">
    <location>
        <begin position="17"/>
        <end position="46"/>
    </location>
</feature>
<keyword evidence="3" id="KW-1185">Reference proteome</keyword>
<evidence type="ECO:0000313" key="3">
    <source>
        <dbReference type="Proteomes" id="UP001501585"/>
    </source>
</evidence>
<gene>
    <name evidence="2" type="ORF">GCM10009799_31280</name>
</gene>
<dbReference type="RefSeq" id="WP_344163164.1">
    <property type="nucleotide sequence ID" value="NZ_BAAAPC010000012.1"/>
</dbReference>
<sequence>MLGVGLLLLVLVTGCGSSDEEPVQPVRPYTSPSTRTVNPTPTYRSGEEQTLTIAQSTQGRMLGLHIGVQDVGGGEASLSIIEASDPEGKGEGVTGSAGDSFSLDSGYTVTIDAVTEAESPEDVAGGESGKVTLTVRAPDGDEN</sequence>
<proteinExistence type="predicted"/>
<evidence type="ECO:0008006" key="4">
    <source>
        <dbReference type="Google" id="ProtNLM"/>
    </source>
</evidence>
<evidence type="ECO:0000256" key="1">
    <source>
        <dbReference type="SAM" id="MobiDB-lite"/>
    </source>
</evidence>
<protein>
    <recommendedName>
        <fullName evidence="4">Lipoprotein</fullName>
    </recommendedName>
</protein>
<evidence type="ECO:0000313" key="2">
    <source>
        <dbReference type="EMBL" id="GAA2001817.1"/>
    </source>
</evidence>
<dbReference type="EMBL" id="BAAAPC010000012">
    <property type="protein sequence ID" value="GAA2001817.1"/>
    <property type="molecule type" value="Genomic_DNA"/>
</dbReference>
<reference evidence="2 3" key="1">
    <citation type="journal article" date="2019" name="Int. J. Syst. Evol. Microbiol.">
        <title>The Global Catalogue of Microorganisms (GCM) 10K type strain sequencing project: providing services to taxonomists for standard genome sequencing and annotation.</title>
        <authorList>
            <consortium name="The Broad Institute Genomics Platform"/>
            <consortium name="The Broad Institute Genome Sequencing Center for Infectious Disease"/>
            <person name="Wu L."/>
            <person name="Ma J."/>
        </authorList>
    </citation>
    <scope>NUCLEOTIDE SEQUENCE [LARGE SCALE GENOMIC DNA]</scope>
    <source>
        <strain evidence="2 3">JCM 15313</strain>
    </source>
</reference>
<feature type="compositionally biased region" description="Polar residues" evidence="1">
    <location>
        <begin position="30"/>
        <end position="46"/>
    </location>
</feature>
<name>A0ABN2T8P2_9ACTN</name>
<organism evidence="2 3">
    <name type="scientific">Nocardiopsis rhodophaea</name>
    <dbReference type="NCBI Taxonomy" id="280238"/>
    <lineage>
        <taxon>Bacteria</taxon>
        <taxon>Bacillati</taxon>
        <taxon>Actinomycetota</taxon>
        <taxon>Actinomycetes</taxon>
        <taxon>Streptosporangiales</taxon>
        <taxon>Nocardiopsidaceae</taxon>
        <taxon>Nocardiopsis</taxon>
    </lineage>
</organism>
<dbReference type="Proteomes" id="UP001501585">
    <property type="component" value="Unassembled WGS sequence"/>
</dbReference>